<evidence type="ECO:0000256" key="3">
    <source>
        <dbReference type="ARBA" id="ARBA00060902"/>
    </source>
</evidence>
<evidence type="ECO:0000256" key="1">
    <source>
        <dbReference type="ARBA" id="ARBA00022729"/>
    </source>
</evidence>
<reference evidence="5 6" key="1">
    <citation type="journal article" date="2024" name="Insects">
        <title>An Improved Chromosome-Level Genome Assembly of the Firefly Pyrocoelia pectoralis.</title>
        <authorList>
            <person name="Fu X."/>
            <person name="Meyer-Rochow V.B."/>
            <person name="Ballantyne L."/>
            <person name="Zhu X."/>
        </authorList>
    </citation>
    <scope>NUCLEOTIDE SEQUENCE [LARGE SCALE GENOMIC DNA]</scope>
    <source>
        <strain evidence="5">XCY_ONT2</strain>
    </source>
</reference>
<dbReference type="SMART" id="SM00700">
    <property type="entry name" value="JHBP"/>
    <property type="match status" value="1"/>
</dbReference>
<proteinExistence type="inferred from homology"/>
<dbReference type="PANTHER" id="PTHR11008:SF39">
    <property type="entry name" value="CIRCADIAN CLOCK-CONTROLLED PROTEIN-LIKE PROTEIN"/>
    <property type="match status" value="1"/>
</dbReference>
<gene>
    <name evidence="5" type="ORF">RI129_004356</name>
</gene>
<feature type="chain" id="PRO_5043034015" evidence="4">
    <location>
        <begin position="20"/>
        <end position="245"/>
    </location>
</feature>
<dbReference type="GO" id="GO:0007623">
    <property type="term" value="P:circadian rhythm"/>
    <property type="evidence" value="ECO:0007669"/>
    <property type="project" value="UniProtKB-ARBA"/>
</dbReference>
<dbReference type="PANTHER" id="PTHR11008">
    <property type="entry name" value="PROTEIN TAKEOUT-LIKE PROTEIN"/>
    <property type="match status" value="1"/>
</dbReference>
<evidence type="ECO:0000313" key="6">
    <source>
        <dbReference type="Proteomes" id="UP001329430"/>
    </source>
</evidence>
<feature type="signal peptide" evidence="4">
    <location>
        <begin position="1"/>
        <end position="19"/>
    </location>
</feature>
<comment type="similarity">
    <text evidence="3">Belongs to the TO family.</text>
</comment>
<keyword evidence="6" id="KW-1185">Reference proteome</keyword>
<dbReference type="Proteomes" id="UP001329430">
    <property type="component" value="Chromosome 3"/>
</dbReference>
<comment type="caution">
    <text evidence="5">The sequence shown here is derived from an EMBL/GenBank/DDBJ whole genome shotgun (WGS) entry which is preliminary data.</text>
</comment>
<dbReference type="GO" id="GO:0005615">
    <property type="term" value="C:extracellular space"/>
    <property type="evidence" value="ECO:0007669"/>
    <property type="project" value="TreeGrafter"/>
</dbReference>
<dbReference type="Pfam" id="PF06585">
    <property type="entry name" value="JHBP"/>
    <property type="match status" value="1"/>
</dbReference>
<dbReference type="InterPro" id="IPR038606">
    <property type="entry name" value="To_sf"/>
</dbReference>
<dbReference type="InterPro" id="IPR010562">
    <property type="entry name" value="Haemolymph_juvenile_hormone-bd"/>
</dbReference>
<dbReference type="EMBL" id="JAVRBK010000003">
    <property type="protein sequence ID" value="KAK5645892.1"/>
    <property type="molecule type" value="Genomic_DNA"/>
</dbReference>
<evidence type="ECO:0000256" key="4">
    <source>
        <dbReference type="SAM" id="SignalP"/>
    </source>
</evidence>
<keyword evidence="2" id="KW-0090">Biological rhythms</keyword>
<organism evidence="5 6">
    <name type="scientific">Pyrocoelia pectoralis</name>
    <dbReference type="NCBI Taxonomy" id="417401"/>
    <lineage>
        <taxon>Eukaryota</taxon>
        <taxon>Metazoa</taxon>
        <taxon>Ecdysozoa</taxon>
        <taxon>Arthropoda</taxon>
        <taxon>Hexapoda</taxon>
        <taxon>Insecta</taxon>
        <taxon>Pterygota</taxon>
        <taxon>Neoptera</taxon>
        <taxon>Endopterygota</taxon>
        <taxon>Coleoptera</taxon>
        <taxon>Polyphaga</taxon>
        <taxon>Elateriformia</taxon>
        <taxon>Elateroidea</taxon>
        <taxon>Lampyridae</taxon>
        <taxon>Lampyrinae</taxon>
        <taxon>Pyrocoelia</taxon>
    </lineage>
</organism>
<name>A0AAN7ZKG6_9COLE</name>
<evidence type="ECO:0000313" key="5">
    <source>
        <dbReference type="EMBL" id="KAK5645892.1"/>
    </source>
</evidence>
<evidence type="ECO:0000256" key="2">
    <source>
        <dbReference type="ARBA" id="ARBA00023108"/>
    </source>
</evidence>
<accession>A0AAN7ZKG6</accession>
<dbReference type="AlphaFoldDB" id="A0AAN7ZKG6"/>
<dbReference type="Gene3D" id="3.15.10.30">
    <property type="entry name" value="Haemolymph juvenile hormone binding protein"/>
    <property type="match status" value="1"/>
</dbReference>
<dbReference type="FunFam" id="3.15.10.30:FF:000001">
    <property type="entry name" value="Takeout-like protein 1"/>
    <property type="match status" value="1"/>
</dbReference>
<keyword evidence="1 4" id="KW-0732">Signal</keyword>
<sequence length="245" mass="27608">MKVFTGAVCLLSLFATSLCTIPSYIKICQRNDEKLAECIISSVTNLRERLKTGIPELNVPAMEPLHIDRITFAKRESGLSTNLTNLKVSGVSDFEIIKIVPTLTKKGHTFRIEARVPKLHVVGDYEVNTNILQLKLDGKGPFTADLNDYHFECIMKGRRIEKNERTYLEFPLMQCNSVISKASVYLHNLFGGNKVLEEATNQAISENSDALFQDIWPEISDAVRAEFTDIANKITLSFSYDELFP</sequence>
<protein>
    <submittedName>
        <fullName evidence="5">Uncharacterized protein</fullName>
    </submittedName>
</protein>